<gene>
    <name evidence="2" type="ORF">Prubr_45500</name>
</gene>
<proteinExistence type="predicted"/>
<name>A0A810N5R7_9ACTN</name>
<dbReference type="Gene3D" id="2.60.40.290">
    <property type="match status" value="1"/>
</dbReference>
<dbReference type="RefSeq" id="WP_246567488.1">
    <property type="nucleotide sequence ID" value="NZ_AP023359.1"/>
</dbReference>
<evidence type="ECO:0000313" key="3">
    <source>
        <dbReference type="Proteomes" id="UP000680866"/>
    </source>
</evidence>
<evidence type="ECO:0000313" key="2">
    <source>
        <dbReference type="EMBL" id="BCJ67529.1"/>
    </source>
</evidence>
<feature type="domain" description="CBM2" evidence="1">
    <location>
        <begin position="1"/>
        <end position="101"/>
    </location>
</feature>
<dbReference type="Pfam" id="PF00553">
    <property type="entry name" value="CBM_2"/>
    <property type="match status" value="1"/>
</dbReference>
<dbReference type="SMART" id="SM00637">
    <property type="entry name" value="CBD_II"/>
    <property type="match status" value="1"/>
</dbReference>
<dbReference type="InterPro" id="IPR012291">
    <property type="entry name" value="CBM2_carb-bd_dom_sf"/>
</dbReference>
<protein>
    <recommendedName>
        <fullName evidence="1">CBM2 domain-containing protein</fullName>
    </recommendedName>
</protein>
<dbReference type="GO" id="GO:0030247">
    <property type="term" value="F:polysaccharide binding"/>
    <property type="evidence" value="ECO:0007669"/>
    <property type="project" value="UniProtKB-UniRule"/>
</dbReference>
<accession>A0A810N5R7</accession>
<organism evidence="2 3">
    <name type="scientific">Polymorphospora rubra</name>
    <dbReference type="NCBI Taxonomy" id="338584"/>
    <lineage>
        <taxon>Bacteria</taxon>
        <taxon>Bacillati</taxon>
        <taxon>Actinomycetota</taxon>
        <taxon>Actinomycetes</taxon>
        <taxon>Micromonosporales</taxon>
        <taxon>Micromonosporaceae</taxon>
        <taxon>Polymorphospora</taxon>
    </lineage>
</organism>
<sequence>MTYAVAGQWPGGFQGDVRVTVTGAPVSGWTLRWTFGGGQQISQAWNGTHTQTGANVAVTNAAWNGTITPGTPVTVGFLASWTGGNPAPTAFTLNNLPCTIG</sequence>
<reference evidence="2" key="1">
    <citation type="submission" date="2020-08" db="EMBL/GenBank/DDBJ databases">
        <title>Whole genome shotgun sequence of Polymorphospora rubra NBRC 101157.</title>
        <authorList>
            <person name="Komaki H."/>
            <person name="Tamura T."/>
        </authorList>
    </citation>
    <scope>NUCLEOTIDE SEQUENCE</scope>
    <source>
        <strain evidence="2">NBRC 101157</strain>
    </source>
</reference>
<dbReference type="GO" id="GO:0005975">
    <property type="term" value="P:carbohydrate metabolic process"/>
    <property type="evidence" value="ECO:0007669"/>
    <property type="project" value="InterPro"/>
</dbReference>
<dbReference type="PROSITE" id="PS51173">
    <property type="entry name" value="CBM2"/>
    <property type="match status" value="1"/>
</dbReference>
<dbReference type="SUPFAM" id="SSF49384">
    <property type="entry name" value="Carbohydrate-binding domain"/>
    <property type="match status" value="1"/>
</dbReference>
<dbReference type="EMBL" id="AP023359">
    <property type="protein sequence ID" value="BCJ67529.1"/>
    <property type="molecule type" value="Genomic_DNA"/>
</dbReference>
<dbReference type="KEGG" id="pry:Prubr_45500"/>
<dbReference type="GO" id="GO:0004553">
    <property type="term" value="F:hydrolase activity, hydrolyzing O-glycosyl compounds"/>
    <property type="evidence" value="ECO:0007669"/>
    <property type="project" value="InterPro"/>
</dbReference>
<evidence type="ECO:0000259" key="1">
    <source>
        <dbReference type="PROSITE" id="PS51173"/>
    </source>
</evidence>
<keyword evidence="3" id="KW-1185">Reference proteome</keyword>
<dbReference type="InterPro" id="IPR001919">
    <property type="entry name" value="CBD2"/>
</dbReference>
<dbReference type="Proteomes" id="UP000680866">
    <property type="component" value="Chromosome"/>
</dbReference>
<dbReference type="AlphaFoldDB" id="A0A810N5R7"/>
<dbReference type="InterPro" id="IPR008965">
    <property type="entry name" value="CBM2/CBM3_carb-bd_dom_sf"/>
</dbReference>